<evidence type="ECO:0000256" key="2">
    <source>
        <dbReference type="ARBA" id="ARBA00022771"/>
    </source>
</evidence>
<evidence type="ECO:0000313" key="6">
    <source>
        <dbReference type="EMBL" id="PKS11320.1"/>
    </source>
</evidence>
<dbReference type="SMART" id="SM00451">
    <property type="entry name" value="ZnF_U1"/>
    <property type="match status" value="1"/>
</dbReference>
<dbReference type="GO" id="GO:0003723">
    <property type="term" value="F:RNA binding"/>
    <property type="evidence" value="ECO:0007669"/>
    <property type="project" value="TreeGrafter"/>
</dbReference>
<dbReference type="InParanoid" id="A0A2N3NFV4"/>
<dbReference type="OrthoDB" id="191651at2759"/>
<dbReference type="InterPro" id="IPR036236">
    <property type="entry name" value="Znf_C2H2_sf"/>
</dbReference>
<dbReference type="AlphaFoldDB" id="A0A2N3NFV4"/>
<evidence type="ECO:0000313" key="7">
    <source>
        <dbReference type="Proteomes" id="UP000233524"/>
    </source>
</evidence>
<feature type="domain" description="U1-type" evidence="5">
    <location>
        <begin position="40"/>
        <end position="75"/>
    </location>
</feature>
<keyword evidence="1" id="KW-0479">Metal-binding</keyword>
<gene>
    <name evidence="6" type="ORF">jhhlp_003082</name>
</gene>
<dbReference type="InterPro" id="IPR013085">
    <property type="entry name" value="U1-CZ_Znf_C2H2"/>
</dbReference>
<evidence type="ECO:0000256" key="3">
    <source>
        <dbReference type="ARBA" id="ARBA00022833"/>
    </source>
</evidence>
<sequence length="322" mass="35933">MDRIAKSRDNAFGLFNVIAWKMSAQATPRDRRILKYWKSTPKFWCKHCRTYVRDTPLEKANHEATLTHQNAVKRALRDIHRGHENEEREKERAKAEIERLNRLVPGSSSGSSATITAGKGTIPGRAPPPGPREVKATDSERKRQMEELAGLGVSIPTDFRGDMAMPGEWTVTATRVIEEKTEAEAIKAKATGVRKREVTEAEKEEEEAMKGLFKKPKKWGRGFKTMREDGDRELDALLSGDFSKTEKVENTEPEDGEVKQEEGGGDVKKEDTAEDRKDPITLKAEEGEAITGGGGSSPKVNLADIPAAPVFKKRKAKNIRQK</sequence>
<dbReference type="STRING" id="41688.A0A2N3NFV4"/>
<accession>A0A2N3NFV4</accession>
<dbReference type="PANTHER" id="PTHR13173">
    <property type="entry name" value="WW DOMAIN BINDING PROTEIN 4"/>
    <property type="match status" value="1"/>
</dbReference>
<name>A0A2N3NFV4_9PEZI</name>
<dbReference type="Proteomes" id="UP000233524">
    <property type="component" value="Unassembled WGS sequence"/>
</dbReference>
<dbReference type="GO" id="GO:0071011">
    <property type="term" value="C:precatalytic spliceosome"/>
    <property type="evidence" value="ECO:0007669"/>
    <property type="project" value="TreeGrafter"/>
</dbReference>
<keyword evidence="7" id="KW-1185">Reference proteome</keyword>
<reference evidence="6 7" key="1">
    <citation type="journal article" date="2017" name="G3 (Bethesda)">
        <title>First Draft Genome Sequence of the Pathogenic Fungus Lomentospora prolificans (Formerly Scedosporium prolificans).</title>
        <authorList>
            <person name="Luo R."/>
            <person name="Zimin A."/>
            <person name="Workman R."/>
            <person name="Fan Y."/>
            <person name="Pertea G."/>
            <person name="Grossman N."/>
            <person name="Wear M.P."/>
            <person name="Jia B."/>
            <person name="Miller H."/>
            <person name="Casadevall A."/>
            <person name="Timp W."/>
            <person name="Zhang S.X."/>
            <person name="Salzberg S.L."/>
        </authorList>
    </citation>
    <scope>NUCLEOTIDE SEQUENCE [LARGE SCALE GENOMIC DNA]</scope>
    <source>
        <strain evidence="6 7">JHH-5317</strain>
    </source>
</reference>
<protein>
    <recommendedName>
        <fullName evidence="5">U1-type domain-containing protein</fullName>
    </recommendedName>
</protein>
<proteinExistence type="predicted"/>
<dbReference type="SUPFAM" id="SSF57667">
    <property type="entry name" value="beta-beta-alpha zinc fingers"/>
    <property type="match status" value="1"/>
</dbReference>
<dbReference type="VEuPathDB" id="FungiDB:jhhlp_003082"/>
<comment type="caution">
    <text evidence="6">The sequence shown here is derived from an EMBL/GenBank/DDBJ whole genome shotgun (WGS) entry which is preliminary data.</text>
</comment>
<dbReference type="GO" id="GO:0008270">
    <property type="term" value="F:zinc ion binding"/>
    <property type="evidence" value="ECO:0007669"/>
    <property type="project" value="UniProtKB-KW"/>
</dbReference>
<keyword evidence="3" id="KW-0862">Zinc</keyword>
<dbReference type="InterPro" id="IPR003604">
    <property type="entry name" value="Matrin/U1-like-C_Znf_C2H2"/>
</dbReference>
<feature type="compositionally biased region" description="Basic residues" evidence="4">
    <location>
        <begin position="311"/>
        <end position="322"/>
    </location>
</feature>
<dbReference type="PANTHER" id="PTHR13173:SF10">
    <property type="entry name" value="WW DOMAIN-BINDING PROTEIN 4"/>
    <property type="match status" value="1"/>
</dbReference>
<keyword evidence="2" id="KW-0863">Zinc-finger</keyword>
<evidence type="ECO:0000259" key="5">
    <source>
        <dbReference type="SMART" id="SM00451"/>
    </source>
</evidence>
<dbReference type="InterPro" id="IPR040023">
    <property type="entry name" value="WBP4"/>
</dbReference>
<dbReference type="Pfam" id="PF06220">
    <property type="entry name" value="zf-U1"/>
    <property type="match status" value="1"/>
</dbReference>
<feature type="compositionally biased region" description="Basic and acidic residues" evidence="4">
    <location>
        <begin position="243"/>
        <end position="286"/>
    </location>
</feature>
<feature type="compositionally biased region" description="Basic and acidic residues" evidence="4">
    <location>
        <begin position="225"/>
        <end position="235"/>
    </location>
</feature>
<feature type="region of interest" description="Disordered" evidence="4">
    <location>
        <begin position="99"/>
        <end position="138"/>
    </location>
</feature>
<evidence type="ECO:0000256" key="1">
    <source>
        <dbReference type="ARBA" id="ARBA00022723"/>
    </source>
</evidence>
<dbReference type="EMBL" id="NLAX01000008">
    <property type="protein sequence ID" value="PKS11320.1"/>
    <property type="molecule type" value="Genomic_DNA"/>
</dbReference>
<feature type="region of interest" description="Disordered" evidence="4">
    <location>
        <begin position="222"/>
        <end position="322"/>
    </location>
</feature>
<evidence type="ECO:0000256" key="4">
    <source>
        <dbReference type="SAM" id="MobiDB-lite"/>
    </source>
</evidence>
<dbReference type="GO" id="GO:0000398">
    <property type="term" value="P:mRNA splicing, via spliceosome"/>
    <property type="evidence" value="ECO:0007669"/>
    <property type="project" value="InterPro"/>
</dbReference>
<organism evidence="6 7">
    <name type="scientific">Lomentospora prolificans</name>
    <dbReference type="NCBI Taxonomy" id="41688"/>
    <lineage>
        <taxon>Eukaryota</taxon>
        <taxon>Fungi</taxon>
        <taxon>Dikarya</taxon>
        <taxon>Ascomycota</taxon>
        <taxon>Pezizomycotina</taxon>
        <taxon>Sordariomycetes</taxon>
        <taxon>Hypocreomycetidae</taxon>
        <taxon>Microascales</taxon>
        <taxon>Microascaceae</taxon>
        <taxon>Lomentospora</taxon>
    </lineage>
</organism>